<evidence type="ECO:0000259" key="1">
    <source>
        <dbReference type="Pfam" id="PF03184"/>
    </source>
</evidence>
<dbReference type="KEGG" id="psoj:PHYSODRAFT_501887"/>
<dbReference type="GeneID" id="20658034"/>
<dbReference type="Proteomes" id="UP000002640">
    <property type="component" value="Unassembled WGS sequence"/>
</dbReference>
<dbReference type="InParanoid" id="G4ZEV5"/>
<sequence length="231" mass="25231">MDQTAVYCDAGSKTTVDFVGVTRVPAVGGGQGSYRCTVALLACADGRMLPPRFVFAGEPDNDVYAEVSTYCEPGVATFSCQTKAWFDERVMLEWIEKVWQFEVSGPTVLILDCRKVHKCAAVRQRLAEMGTYTVYVPAGCTSVAQPLDVGVMSPIKSSLTARYTALYTHRPPPRKNWERRYDMFQRSIHALGTITAATIRASFVEAGPFFPFGPPPSSSPVVVVSATEVVV</sequence>
<protein>
    <recommendedName>
        <fullName evidence="1">DDE-1 domain-containing protein</fullName>
    </recommendedName>
</protein>
<dbReference type="EMBL" id="JH159154">
    <property type="protein sequence ID" value="EGZ17451.1"/>
    <property type="molecule type" value="Genomic_DNA"/>
</dbReference>
<name>G4ZEV5_PHYSP</name>
<reference evidence="2 3" key="1">
    <citation type="journal article" date="2006" name="Science">
        <title>Phytophthora genome sequences uncover evolutionary origins and mechanisms of pathogenesis.</title>
        <authorList>
            <person name="Tyler B.M."/>
            <person name="Tripathy S."/>
            <person name="Zhang X."/>
            <person name="Dehal P."/>
            <person name="Jiang R.H."/>
            <person name="Aerts A."/>
            <person name="Arredondo F.D."/>
            <person name="Baxter L."/>
            <person name="Bensasson D."/>
            <person name="Beynon J.L."/>
            <person name="Chapman J."/>
            <person name="Damasceno C.M."/>
            <person name="Dorrance A.E."/>
            <person name="Dou D."/>
            <person name="Dickerman A.W."/>
            <person name="Dubchak I.L."/>
            <person name="Garbelotto M."/>
            <person name="Gijzen M."/>
            <person name="Gordon S.G."/>
            <person name="Govers F."/>
            <person name="Grunwald N.J."/>
            <person name="Huang W."/>
            <person name="Ivors K.L."/>
            <person name="Jones R.W."/>
            <person name="Kamoun S."/>
            <person name="Krampis K."/>
            <person name="Lamour K.H."/>
            <person name="Lee M.K."/>
            <person name="McDonald W.H."/>
            <person name="Medina M."/>
            <person name="Meijer H.J."/>
            <person name="Nordberg E.K."/>
            <person name="Maclean D.J."/>
            <person name="Ospina-Giraldo M.D."/>
            <person name="Morris P.F."/>
            <person name="Phuntumart V."/>
            <person name="Putnam N.H."/>
            <person name="Rash S."/>
            <person name="Rose J.K."/>
            <person name="Sakihama Y."/>
            <person name="Salamov A.A."/>
            <person name="Savidor A."/>
            <person name="Scheuring C.F."/>
            <person name="Smith B.M."/>
            <person name="Sobral B.W."/>
            <person name="Terry A."/>
            <person name="Torto-Alalibo T.A."/>
            <person name="Win J."/>
            <person name="Xu Z."/>
            <person name="Zhang H."/>
            <person name="Grigoriev I.V."/>
            <person name="Rokhsar D.S."/>
            <person name="Boore J.L."/>
        </authorList>
    </citation>
    <scope>NUCLEOTIDE SEQUENCE [LARGE SCALE GENOMIC DNA]</scope>
    <source>
        <strain evidence="2 3">P6497</strain>
    </source>
</reference>
<dbReference type="STRING" id="1094619.G4ZEV5"/>
<dbReference type="InterPro" id="IPR004875">
    <property type="entry name" value="DDE_SF_endonuclease_dom"/>
</dbReference>
<evidence type="ECO:0000313" key="2">
    <source>
        <dbReference type="EMBL" id="EGZ17451.1"/>
    </source>
</evidence>
<dbReference type="Pfam" id="PF03184">
    <property type="entry name" value="DDE_1"/>
    <property type="match status" value="1"/>
</dbReference>
<gene>
    <name evidence="2" type="ORF">PHYSODRAFT_501887</name>
</gene>
<organism evidence="2 3">
    <name type="scientific">Phytophthora sojae (strain P6497)</name>
    <name type="common">Soybean stem and root rot agent</name>
    <name type="synonym">Phytophthora megasperma f. sp. glycines</name>
    <dbReference type="NCBI Taxonomy" id="1094619"/>
    <lineage>
        <taxon>Eukaryota</taxon>
        <taxon>Sar</taxon>
        <taxon>Stramenopiles</taxon>
        <taxon>Oomycota</taxon>
        <taxon>Peronosporomycetes</taxon>
        <taxon>Peronosporales</taxon>
        <taxon>Peronosporaceae</taxon>
        <taxon>Phytophthora</taxon>
    </lineage>
</organism>
<evidence type="ECO:0000313" key="3">
    <source>
        <dbReference type="Proteomes" id="UP000002640"/>
    </source>
</evidence>
<dbReference type="GO" id="GO:0003676">
    <property type="term" value="F:nucleic acid binding"/>
    <property type="evidence" value="ECO:0007669"/>
    <property type="project" value="InterPro"/>
</dbReference>
<proteinExistence type="predicted"/>
<dbReference type="RefSeq" id="XP_009526509.1">
    <property type="nucleotide sequence ID" value="XM_009528214.1"/>
</dbReference>
<feature type="domain" description="DDE-1" evidence="1">
    <location>
        <begin position="35"/>
        <end position="165"/>
    </location>
</feature>
<dbReference type="AlphaFoldDB" id="G4ZEV5"/>
<keyword evidence="3" id="KW-1185">Reference proteome</keyword>
<accession>G4ZEV5</accession>